<dbReference type="PANTHER" id="PTHR47359">
    <property type="entry name" value="PEPTIDOGLYCAN DL-ENDOPEPTIDASE CWLO"/>
    <property type="match status" value="1"/>
</dbReference>
<evidence type="ECO:0000256" key="2">
    <source>
        <dbReference type="ARBA" id="ARBA00022670"/>
    </source>
</evidence>
<sequence>MHRHVSGQGQRAASVTAATCAVLGLGAGVGHAQPATDVRQAAEQRISTLYAQAEAATQRYDAADERIGQLQAAIDSANSQSAQTRQMLEMFDGGLGRLAAQQYRNSEFGSAVSLLFATHPDDYLRRASMTSRVAALDDQQIRQAAEAQRVLDALSELGAQEMQQLQATQAQLASARTMIQAELAQARQQLAELDAADRRAVSYALDQGAAGGGLGTPFAGRAPSLGTLLSSVTSAAAGAGQEQNFDSARAQKAIEAAYSELGKPYVWGAVGPDGFDCSGLMQHSWSQAGVMLPRTSQEQADAGRTVPLSAIRPGDLVIYFPGRTHVGMYVGNGMIIHAPRPGSAVRFAPVTSMPINTIVQPD</sequence>
<evidence type="ECO:0000256" key="1">
    <source>
        <dbReference type="ARBA" id="ARBA00007074"/>
    </source>
</evidence>
<name>A0A941E9R3_9ACTN</name>
<accession>A0A941E9R3</accession>
<protein>
    <submittedName>
        <fullName evidence="7">C40 family peptidase</fullName>
    </submittedName>
</protein>
<dbReference type="InterPro" id="IPR000064">
    <property type="entry name" value="NLP_P60_dom"/>
</dbReference>
<dbReference type="EMBL" id="JAGSOH010000018">
    <property type="protein sequence ID" value="MBR7826518.1"/>
    <property type="molecule type" value="Genomic_DNA"/>
</dbReference>
<proteinExistence type="inferred from homology"/>
<keyword evidence="4" id="KW-0788">Thiol protease</keyword>
<feature type="domain" description="NlpC/P60" evidence="6">
    <location>
        <begin position="247"/>
        <end position="362"/>
    </location>
</feature>
<dbReference type="InterPro" id="IPR038765">
    <property type="entry name" value="Papain-like_cys_pep_sf"/>
</dbReference>
<gene>
    <name evidence="7" type="ORF">KDK95_09405</name>
</gene>
<dbReference type="InterPro" id="IPR051794">
    <property type="entry name" value="PG_Endopeptidase_C40"/>
</dbReference>
<keyword evidence="2" id="KW-0645">Protease</keyword>
<evidence type="ECO:0000256" key="5">
    <source>
        <dbReference type="SAM" id="Coils"/>
    </source>
</evidence>
<dbReference type="AlphaFoldDB" id="A0A941E9R3"/>
<evidence type="ECO:0000256" key="3">
    <source>
        <dbReference type="ARBA" id="ARBA00022801"/>
    </source>
</evidence>
<dbReference type="GO" id="GO:0006508">
    <property type="term" value="P:proteolysis"/>
    <property type="evidence" value="ECO:0007669"/>
    <property type="project" value="UniProtKB-KW"/>
</dbReference>
<dbReference type="Proteomes" id="UP000676325">
    <property type="component" value="Unassembled WGS sequence"/>
</dbReference>
<dbReference type="RefSeq" id="WP_212517665.1">
    <property type="nucleotide sequence ID" value="NZ_JAGSOH010000018.1"/>
</dbReference>
<evidence type="ECO:0000259" key="6">
    <source>
        <dbReference type="PROSITE" id="PS51935"/>
    </source>
</evidence>
<evidence type="ECO:0000313" key="7">
    <source>
        <dbReference type="EMBL" id="MBR7826518.1"/>
    </source>
</evidence>
<keyword evidence="8" id="KW-1185">Reference proteome</keyword>
<dbReference type="PANTHER" id="PTHR47359:SF3">
    <property type="entry name" value="NLP_P60 DOMAIN-CONTAINING PROTEIN-RELATED"/>
    <property type="match status" value="1"/>
</dbReference>
<dbReference type="Pfam" id="PF00877">
    <property type="entry name" value="NLPC_P60"/>
    <property type="match status" value="1"/>
</dbReference>
<keyword evidence="5" id="KW-0175">Coiled coil</keyword>
<dbReference type="SUPFAM" id="SSF54001">
    <property type="entry name" value="Cysteine proteinases"/>
    <property type="match status" value="1"/>
</dbReference>
<dbReference type="GO" id="GO:0008234">
    <property type="term" value="F:cysteine-type peptidase activity"/>
    <property type="evidence" value="ECO:0007669"/>
    <property type="project" value="UniProtKB-KW"/>
</dbReference>
<evidence type="ECO:0000256" key="4">
    <source>
        <dbReference type="ARBA" id="ARBA00022807"/>
    </source>
</evidence>
<dbReference type="PROSITE" id="PS51935">
    <property type="entry name" value="NLPC_P60"/>
    <property type="match status" value="1"/>
</dbReference>
<evidence type="ECO:0000313" key="8">
    <source>
        <dbReference type="Proteomes" id="UP000676325"/>
    </source>
</evidence>
<comment type="caution">
    <text evidence="7">The sequence shown here is derived from an EMBL/GenBank/DDBJ whole genome shotgun (WGS) entry which is preliminary data.</text>
</comment>
<feature type="coiled-coil region" evidence="5">
    <location>
        <begin position="39"/>
        <end position="80"/>
    </location>
</feature>
<reference evidence="7" key="1">
    <citation type="submission" date="2021-04" db="EMBL/GenBank/DDBJ databases">
        <title>Genome based classification of Actinospica acidithermotolerans sp. nov., an actinobacterium isolated from an Indonesian hot spring.</title>
        <authorList>
            <person name="Kusuma A.B."/>
            <person name="Putra K.E."/>
            <person name="Nafisah S."/>
            <person name="Loh J."/>
            <person name="Nouioui I."/>
            <person name="Goodfellow M."/>
        </authorList>
    </citation>
    <scope>NUCLEOTIDE SEQUENCE</scope>
    <source>
        <strain evidence="7">MGRD01-02</strain>
    </source>
</reference>
<organism evidence="7 8">
    <name type="scientific">Actinospica acidithermotolerans</name>
    <dbReference type="NCBI Taxonomy" id="2828514"/>
    <lineage>
        <taxon>Bacteria</taxon>
        <taxon>Bacillati</taxon>
        <taxon>Actinomycetota</taxon>
        <taxon>Actinomycetes</taxon>
        <taxon>Catenulisporales</taxon>
        <taxon>Actinospicaceae</taxon>
        <taxon>Actinospica</taxon>
    </lineage>
</organism>
<keyword evidence="3" id="KW-0378">Hydrolase</keyword>
<dbReference type="Gene3D" id="3.90.1720.10">
    <property type="entry name" value="endopeptidase domain like (from Nostoc punctiforme)"/>
    <property type="match status" value="1"/>
</dbReference>
<comment type="similarity">
    <text evidence="1">Belongs to the peptidase C40 family.</text>
</comment>